<name>A0A4R3Z8B0_9GAMM</name>
<dbReference type="InterPro" id="IPR036849">
    <property type="entry name" value="Enolase-like_C_sf"/>
</dbReference>
<evidence type="ECO:0000256" key="2">
    <source>
        <dbReference type="ARBA" id="ARBA00022842"/>
    </source>
</evidence>
<dbReference type="AlphaFoldDB" id="A0A4R3Z8B0"/>
<dbReference type="InterPro" id="IPR010196">
    <property type="entry name" value="OSB_synthase_MenC1"/>
</dbReference>
<comment type="caution">
    <text evidence="7">The sequence shown here is derived from an EMBL/GenBank/DDBJ whole genome shotgun (WGS) entry which is preliminary data.</text>
</comment>
<feature type="binding site" evidence="4">
    <location>
        <position position="215"/>
    </location>
    <ligand>
        <name>Mg(2+)</name>
        <dbReference type="ChEBI" id="CHEBI:18420"/>
    </ligand>
</feature>
<dbReference type="RefSeq" id="WP_131863865.1">
    <property type="nucleotide sequence ID" value="NZ_SMCR01000001.1"/>
</dbReference>
<comment type="cofactor">
    <cofactor evidence="4">
        <name>a divalent metal cation</name>
        <dbReference type="ChEBI" id="CHEBI:60240"/>
    </cofactor>
</comment>
<dbReference type="EMBL" id="SMCR01000001">
    <property type="protein sequence ID" value="TCW00300.1"/>
    <property type="molecule type" value="Genomic_DNA"/>
</dbReference>
<dbReference type="OrthoDB" id="3725747at2"/>
<dbReference type="SFLD" id="SFLDS00001">
    <property type="entry name" value="Enolase"/>
    <property type="match status" value="1"/>
</dbReference>
<keyword evidence="8" id="KW-1185">Reference proteome</keyword>
<dbReference type="UniPathway" id="UPA01057">
    <property type="reaction ID" value="UER00165"/>
</dbReference>
<evidence type="ECO:0000256" key="1">
    <source>
        <dbReference type="ARBA" id="ARBA00022723"/>
    </source>
</evidence>
<keyword evidence="4" id="KW-0474">Menaquinone biosynthesis</keyword>
<protein>
    <recommendedName>
        <fullName evidence="4 5">o-succinylbenzoate synthase</fullName>
        <shortName evidence="4">OSB synthase</shortName>
        <shortName evidence="4">OSBS</shortName>
        <ecNumber evidence="4 5">4.2.1.113</ecNumber>
    </recommendedName>
    <alternativeName>
        <fullName evidence="4">4-(2'-carboxyphenyl)-4-oxybutyric acid synthase</fullName>
    </alternativeName>
    <alternativeName>
        <fullName evidence="4">o-succinylbenzoic acid synthase</fullName>
    </alternativeName>
</protein>
<evidence type="ECO:0000256" key="3">
    <source>
        <dbReference type="ARBA" id="ARBA00023239"/>
    </source>
</evidence>
<dbReference type="Proteomes" id="UP000295719">
    <property type="component" value="Unassembled WGS sequence"/>
</dbReference>
<dbReference type="CDD" id="cd03320">
    <property type="entry name" value="OSBS"/>
    <property type="match status" value="1"/>
</dbReference>
<dbReference type="InterPro" id="IPR029017">
    <property type="entry name" value="Enolase-like_N"/>
</dbReference>
<comment type="function">
    <text evidence="4">Converts 2-succinyl-6-hydroxy-2,4-cyclohexadiene-1-carboxylate (SHCHC) to 2-succinylbenzoate (OSB).</text>
</comment>
<keyword evidence="2 4" id="KW-0460">Magnesium</keyword>
<evidence type="ECO:0000259" key="6">
    <source>
        <dbReference type="SMART" id="SM00922"/>
    </source>
</evidence>
<evidence type="ECO:0000256" key="5">
    <source>
        <dbReference type="NCBIfam" id="TIGR01927"/>
    </source>
</evidence>
<feature type="binding site" evidence="4">
    <location>
        <position position="163"/>
    </location>
    <ligand>
        <name>Mg(2+)</name>
        <dbReference type="ChEBI" id="CHEBI:18420"/>
    </ligand>
</feature>
<dbReference type="InterPro" id="IPR013342">
    <property type="entry name" value="Mandelate_racemase_C"/>
</dbReference>
<dbReference type="EC" id="4.2.1.113" evidence="4 5"/>
<dbReference type="NCBIfam" id="NF003473">
    <property type="entry name" value="PRK05105.1"/>
    <property type="match status" value="1"/>
</dbReference>
<dbReference type="GO" id="GO:0009234">
    <property type="term" value="P:menaquinone biosynthetic process"/>
    <property type="evidence" value="ECO:0007669"/>
    <property type="project" value="UniProtKB-UniRule"/>
</dbReference>
<comment type="pathway">
    <text evidence="4">Quinol/quinone metabolism; menaquinone biosynthesis.</text>
</comment>
<dbReference type="SUPFAM" id="SSF54826">
    <property type="entry name" value="Enolase N-terminal domain-like"/>
    <property type="match status" value="1"/>
</dbReference>
<proteinExistence type="inferred from homology"/>
<dbReference type="InterPro" id="IPR041338">
    <property type="entry name" value="OSBS_N"/>
</dbReference>
<keyword evidence="1 4" id="KW-0479">Metal-binding</keyword>
<gene>
    <name evidence="4" type="primary">menC</name>
    <name evidence="7" type="ORF">EDC52_101649</name>
</gene>
<dbReference type="GO" id="GO:0000287">
    <property type="term" value="F:magnesium ion binding"/>
    <property type="evidence" value="ECO:0007669"/>
    <property type="project" value="UniProtKB-UniRule"/>
</dbReference>
<dbReference type="GO" id="GO:0043748">
    <property type="term" value="F:O-succinylbenzoate synthase activity"/>
    <property type="evidence" value="ECO:0007669"/>
    <property type="project" value="UniProtKB-EC"/>
</dbReference>
<organism evidence="7 8">
    <name type="scientific">Biostraticola tofi</name>
    <dbReference type="NCBI Taxonomy" id="466109"/>
    <lineage>
        <taxon>Bacteria</taxon>
        <taxon>Pseudomonadati</taxon>
        <taxon>Pseudomonadota</taxon>
        <taxon>Gammaproteobacteria</taxon>
        <taxon>Enterobacterales</taxon>
        <taxon>Bruguierivoracaceae</taxon>
        <taxon>Biostraticola</taxon>
    </lineage>
</organism>
<evidence type="ECO:0000313" key="7">
    <source>
        <dbReference type="EMBL" id="TCW00300.1"/>
    </source>
</evidence>
<feature type="active site" description="Proton acceptor" evidence="4">
    <location>
        <position position="237"/>
    </location>
</feature>
<dbReference type="Pfam" id="PF13378">
    <property type="entry name" value="MR_MLE_C"/>
    <property type="match status" value="1"/>
</dbReference>
<dbReference type="SFLD" id="SFLDG00180">
    <property type="entry name" value="muconate_cycloisomerase"/>
    <property type="match status" value="1"/>
</dbReference>
<feature type="binding site" evidence="4">
    <location>
        <position position="192"/>
    </location>
    <ligand>
        <name>Mg(2+)</name>
        <dbReference type="ChEBI" id="CHEBI:18420"/>
    </ligand>
</feature>
<dbReference type="Gene3D" id="3.20.20.120">
    <property type="entry name" value="Enolase-like C-terminal domain"/>
    <property type="match status" value="1"/>
</dbReference>
<feature type="domain" description="Mandelate racemase/muconate lactonizing enzyme C-terminal" evidence="6">
    <location>
        <begin position="116"/>
        <end position="211"/>
    </location>
</feature>
<dbReference type="SMART" id="SM00922">
    <property type="entry name" value="MR_MLE"/>
    <property type="match status" value="1"/>
</dbReference>
<dbReference type="SUPFAM" id="SSF51604">
    <property type="entry name" value="Enolase C-terminal domain-like"/>
    <property type="match status" value="1"/>
</dbReference>
<evidence type="ECO:0000313" key="8">
    <source>
        <dbReference type="Proteomes" id="UP000295719"/>
    </source>
</evidence>
<dbReference type="Gene3D" id="3.30.390.10">
    <property type="entry name" value="Enolase-like, N-terminal domain"/>
    <property type="match status" value="1"/>
</dbReference>
<sequence length="326" mass="35210">MRRARLYRYQVPMDAGVVLRNQRLKSRIGLVVHLEQDDRTGEGEIAPLPGFSLESIDQAESIARLWLTQWAGGNEMSFDGVPPSVAFGLSCALAESDGRMPMSSCWQSVPLCTGDPDLLFDQLSCLPGRKIAKIKVGLYEPIRDSLLVNTLLEALDDLHLRLDANRAWTPDKAASFLRWLNPAVIDRIDFIEEPCGLPTQSLAFAAQSGIPIAWDESSREPGFTLEALPGVAAVIIKPTLTGSLAYCQQRIAGVHQAGMLAVVSSALESSLGLGQLSGLAQQLTPDAPPGLDTLSLMQAQVVRPWPASTLPLLDYADLSLIGVVES</sequence>
<dbReference type="PANTHER" id="PTHR48073:SF2">
    <property type="entry name" value="O-SUCCINYLBENZOATE SYNTHASE"/>
    <property type="match status" value="1"/>
</dbReference>
<dbReference type="HAMAP" id="MF_00470">
    <property type="entry name" value="MenC_1"/>
    <property type="match status" value="1"/>
</dbReference>
<dbReference type="InterPro" id="IPR029065">
    <property type="entry name" value="Enolase_C-like"/>
</dbReference>
<dbReference type="Pfam" id="PF21508">
    <property type="entry name" value="MenC_N"/>
    <property type="match status" value="1"/>
</dbReference>
<dbReference type="NCBIfam" id="TIGR01927">
    <property type="entry name" value="menC_gam_Gplu"/>
    <property type="match status" value="1"/>
</dbReference>
<accession>A0A4R3Z8B0</accession>
<dbReference type="SFLD" id="SFLDF00009">
    <property type="entry name" value="o-succinylbenzoate_synthase"/>
    <property type="match status" value="1"/>
</dbReference>
<comment type="catalytic activity">
    <reaction evidence="4">
        <text>(1R,6R)-6-hydroxy-2-succinyl-cyclohexa-2,4-diene-1-carboxylate = 2-succinylbenzoate + H2O</text>
        <dbReference type="Rhea" id="RHEA:10196"/>
        <dbReference type="ChEBI" id="CHEBI:15377"/>
        <dbReference type="ChEBI" id="CHEBI:18325"/>
        <dbReference type="ChEBI" id="CHEBI:58689"/>
        <dbReference type="EC" id="4.2.1.113"/>
    </reaction>
</comment>
<dbReference type="UniPathway" id="UPA00079"/>
<evidence type="ECO:0000256" key="4">
    <source>
        <dbReference type="HAMAP-Rule" id="MF_00470"/>
    </source>
</evidence>
<keyword evidence="3 4" id="KW-0456">Lyase</keyword>
<feature type="active site" description="Proton donor" evidence="4">
    <location>
        <position position="135"/>
    </location>
</feature>
<reference evidence="7 8" key="1">
    <citation type="submission" date="2019-03" db="EMBL/GenBank/DDBJ databases">
        <title>Genomic Encyclopedia of Type Strains, Phase IV (KMG-IV): sequencing the most valuable type-strain genomes for metagenomic binning, comparative biology and taxonomic classification.</title>
        <authorList>
            <person name="Goeker M."/>
        </authorList>
    </citation>
    <scope>NUCLEOTIDE SEQUENCE [LARGE SCALE GENOMIC DNA]</scope>
    <source>
        <strain evidence="7 8">DSM 19580</strain>
    </source>
</reference>
<dbReference type="PANTHER" id="PTHR48073">
    <property type="entry name" value="O-SUCCINYLBENZOATE SYNTHASE-RELATED"/>
    <property type="match status" value="1"/>
</dbReference>
<comment type="pathway">
    <text evidence="4">Quinol/quinone metabolism; 1,4-dihydroxy-2-naphthoate biosynthesis; 1,4-dihydroxy-2-naphthoate from chorismate: step 4/7.</text>
</comment>
<comment type="similarity">
    <text evidence="4">Belongs to the mandelate racemase/muconate lactonizing enzyme family. MenC type 1 subfamily.</text>
</comment>